<dbReference type="EMBL" id="UINC01082070">
    <property type="protein sequence ID" value="SVC26501.1"/>
    <property type="molecule type" value="Genomic_DNA"/>
</dbReference>
<reference evidence="1" key="1">
    <citation type="submission" date="2018-05" db="EMBL/GenBank/DDBJ databases">
        <authorList>
            <person name="Lanie J.A."/>
            <person name="Ng W.-L."/>
            <person name="Kazmierczak K.M."/>
            <person name="Andrzejewski T.M."/>
            <person name="Davidsen T.M."/>
            <person name="Wayne K.J."/>
            <person name="Tettelin H."/>
            <person name="Glass J.I."/>
            <person name="Rusch D."/>
            <person name="Podicherti R."/>
            <person name="Tsui H.-C.T."/>
            <person name="Winkler M.E."/>
        </authorList>
    </citation>
    <scope>NUCLEOTIDE SEQUENCE</scope>
</reference>
<sequence>AASDQAQLNSGLYDHTPAFIKGRMVDDQRGISSWSQWAQS</sequence>
<dbReference type="AlphaFoldDB" id="A0A382KV28"/>
<evidence type="ECO:0000313" key="1">
    <source>
        <dbReference type="EMBL" id="SVC26501.1"/>
    </source>
</evidence>
<organism evidence="1">
    <name type="scientific">marine metagenome</name>
    <dbReference type="NCBI Taxonomy" id="408172"/>
    <lineage>
        <taxon>unclassified sequences</taxon>
        <taxon>metagenomes</taxon>
        <taxon>ecological metagenomes</taxon>
    </lineage>
</organism>
<protein>
    <submittedName>
        <fullName evidence="1">Uncharacterized protein</fullName>
    </submittedName>
</protein>
<gene>
    <name evidence="1" type="ORF">METZ01_LOCUS279355</name>
</gene>
<proteinExistence type="predicted"/>
<accession>A0A382KV28</accession>
<feature type="non-terminal residue" evidence="1">
    <location>
        <position position="1"/>
    </location>
</feature>
<name>A0A382KV28_9ZZZZ</name>